<feature type="transmembrane region" description="Helical" evidence="1">
    <location>
        <begin position="12"/>
        <end position="33"/>
    </location>
</feature>
<organism evidence="2 3">
    <name type="scientific">Aspergillus fijiensis CBS 313.89</name>
    <dbReference type="NCBI Taxonomy" id="1448319"/>
    <lineage>
        <taxon>Eukaryota</taxon>
        <taxon>Fungi</taxon>
        <taxon>Dikarya</taxon>
        <taxon>Ascomycota</taxon>
        <taxon>Pezizomycotina</taxon>
        <taxon>Eurotiomycetes</taxon>
        <taxon>Eurotiomycetidae</taxon>
        <taxon>Eurotiales</taxon>
        <taxon>Aspergillaceae</taxon>
        <taxon>Aspergillus</taxon>
    </lineage>
</organism>
<dbReference type="AlphaFoldDB" id="A0A8G1RBR7"/>
<feature type="transmembrane region" description="Helical" evidence="1">
    <location>
        <begin position="45"/>
        <end position="62"/>
    </location>
</feature>
<keyword evidence="1" id="KW-0472">Membrane</keyword>
<keyword evidence="1" id="KW-1133">Transmembrane helix</keyword>
<protein>
    <submittedName>
        <fullName evidence="2">Uncharacterized protein</fullName>
    </submittedName>
</protein>
<dbReference type="GeneID" id="63865396"/>
<sequence length="98" mass="11137">MKKPACCTVPPLNPSVMTMDSVFIAVAWFANYWTTIFPDAWTSIYYGYVTLMLSEVAGRVYWRKNHPWPGYTINRSIPLDEVIKSWSCGESNPGPLPC</sequence>
<dbReference type="RefSeq" id="XP_040794864.1">
    <property type="nucleotide sequence ID" value="XM_040948063.1"/>
</dbReference>
<evidence type="ECO:0000313" key="3">
    <source>
        <dbReference type="Proteomes" id="UP000249789"/>
    </source>
</evidence>
<evidence type="ECO:0000313" key="2">
    <source>
        <dbReference type="EMBL" id="RAK70852.1"/>
    </source>
</evidence>
<dbReference type="VEuPathDB" id="FungiDB:BO72DRAFT_48895"/>
<keyword evidence="1" id="KW-0812">Transmembrane</keyword>
<dbReference type="Proteomes" id="UP000249789">
    <property type="component" value="Unassembled WGS sequence"/>
</dbReference>
<accession>A0A8G1RBR7</accession>
<gene>
    <name evidence="2" type="ORF">BO72DRAFT_48895</name>
</gene>
<evidence type="ECO:0000256" key="1">
    <source>
        <dbReference type="SAM" id="Phobius"/>
    </source>
</evidence>
<reference evidence="2 3" key="1">
    <citation type="submission" date="2018-02" db="EMBL/GenBank/DDBJ databases">
        <title>The genomes of Aspergillus section Nigri reveals drivers in fungal speciation.</title>
        <authorList>
            <consortium name="DOE Joint Genome Institute"/>
            <person name="Vesth T.C."/>
            <person name="Nybo J."/>
            <person name="Theobald S."/>
            <person name="Brandl J."/>
            <person name="Frisvad J.C."/>
            <person name="Nielsen K.F."/>
            <person name="Lyhne E.K."/>
            <person name="Kogle M.E."/>
            <person name="Kuo A."/>
            <person name="Riley R."/>
            <person name="Clum A."/>
            <person name="Nolan M."/>
            <person name="Lipzen A."/>
            <person name="Salamov A."/>
            <person name="Henrissat B."/>
            <person name="Wiebenga A."/>
            <person name="De vries R.P."/>
            <person name="Grigoriev I.V."/>
            <person name="Mortensen U.H."/>
            <person name="Andersen M.R."/>
            <person name="Baker S.E."/>
        </authorList>
    </citation>
    <scope>NUCLEOTIDE SEQUENCE [LARGE SCALE GENOMIC DNA]</scope>
    <source>
        <strain evidence="2 3">CBS 313.89</strain>
    </source>
</reference>
<keyword evidence="3" id="KW-1185">Reference proteome</keyword>
<proteinExistence type="predicted"/>
<name>A0A8G1RBR7_9EURO</name>
<dbReference type="EMBL" id="KZ824751">
    <property type="protein sequence ID" value="RAK70852.1"/>
    <property type="molecule type" value="Genomic_DNA"/>
</dbReference>